<dbReference type="EMBL" id="FOXP01000004">
    <property type="protein sequence ID" value="SFP64530.1"/>
    <property type="molecule type" value="Genomic_DNA"/>
</dbReference>
<evidence type="ECO:0000256" key="1">
    <source>
        <dbReference type="ARBA" id="ARBA00022741"/>
    </source>
</evidence>
<dbReference type="GO" id="GO:0005524">
    <property type="term" value="F:ATP binding"/>
    <property type="evidence" value="ECO:0007669"/>
    <property type="project" value="UniProtKB-KW"/>
</dbReference>
<evidence type="ECO:0000313" key="4">
    <source>
        <dbReference type="EMBL" id="SFP64530.1"/>
    </source>
</evidence>
<protein>
    <recommendedName>
        <fullName evidence="3">SF3 helicase domain-containing protein</fullName>
    </recommendedName>
</protein>
<dbReference type="Gene3D" id="3.40.50.300">
    <property type="entry name" value="P-loop containing nucleotide triphosphate hydrolases"/>
    <property type="match status" value="1"/>
</dbReference>
<dbReference type="InterPro" id="IPR045455">
    <property type="entry name" value="NrS-1_pol-like_helicase"/>
</dbReference>
<keyword evidence="2" id="KW-0067">ATP-binding</keyword>
<organism evidence="4 5">
    <name type="scientific">Sphingomonas rubra</name>
    <dbReference type="NCBI Taxonomy" id="634430"/>
    <lineage>
        <taxon>Bacteria</taxon>
        <taxon>Pseudomonadati</taxon>
        <taxon>Pseudomonadota</taxon>
        <taxon>Alphaproteobacteria</taxon>
        <taxon>Sphingomonadales</taxon>
        <taxon>Sphingomonadaceae</taxon>
        <taxon>Sphingomonas</taxon>
    </lineage>
</organism>
<dbReference type="Pfam" id="PF19263">
    <property type="entry name" value="DUF5906"/>
    <property type="match status" value="1"/>
</dbReference>
<evidence type="ECO:0000313" key="5">
    <source>
        <dbReference type="Proteomes" id="UP000199586"/>
    </source>
</evidence>
<dbReference type="Proteomes" id="UP000199586">
    <property type="component" value="Unassembled WGS sequence"/>
</dbReference>
<dbReference type="AlphaFoldDB" id="A0A1I5S1A7"/>
<proteinExistence type="predicted"/>
<keyword evidence="5" id="KW-1185">Reference proteome</keyword>
<sequence>MFILQGARRSGKSTLINMLEQLLPASAVCSVPPEHWSNPNYLTAFENALLNTVSELGSHVRISGENLKKIVSWERIMMRRLYRDPVSIIPRTWHLCAGNEVPRIIDKTDASERRILVLTFPHSLEDAQIDGGFSSRLQANPNAVLAWALAGAKRLLENNRFTIPPGHHLAATKIQFGDDWPMIFAHTQVRQAPGDRITTTDLRNALTAFARDCDVEPPANLDSVIRRVAGVMQTRYGATRRKSNGQSFYYGVSLISPPQADPSGPTEVDLDEL</sequence>
<accession>A0A1I5S1A7</accession>
<dbReference type="RefSeq" id="WP_093332817.1">
    <property type="nucleotide sequence ID" value="NZ_FOXP01000004.1"/>
</dbReference>
<dbReference type="SUPFAM" id="SSF52540">
    <property type="entry name" value="P-loop containing nucleoside triphosphate hydrolases"/>
    <property type="match status" value="1"/>
</dbReference>
<feature type="domain" description="SF3 helicase" evidence="3">
    <location>
        <begin position="1"/>
        <end position="133"/>
    </location>
</feature>
<evidence type="ECO:0000256" key="2">
    <source>
        <dbReference type="ARBA" id="ARBA00022840"/>
    </source>
</evidence>
<name>A0A1I5S1A7_9SPHN</name>
<dbReference type="PROSITE" id="PS51206">
    <property type="entry name" value="SF3_HELICASE_1"/>
    <property type="match status" value="1"/>
</dbReference>
<gene>
    <name evidence="4" type="ORF">SAMN04488241_104285</name>
</gene>
<dbReference type="InterPro" id="IPR027417">
    <property type="entry name" value="P-loop_NTPase"/>
</dbReference>
<dbReference type="STRING" id="634430.SAMN04488241_104285"/>
<keyword evidence="1" id="KW-0547">Nucleotide-binding</keyword>
<reference evidence="4 5" key="1">
    <citation type="submission" date="2016-10" db="EMBL/GenBank/DDBJ databases">
        <authorList>
            <person name="de Groot N.N."/>
        </authorList>
    </citation>
    <scope>NUCLEOTIDE SEQUENCE [LARGE SCALE GENOMIC DNA]</scope>
    <source>
        <strain evidence="4 5">CGMCC 1.9113</strain>
    </source>
</reference>
<dbReference type="OrthoDB" id="9763644at2"/>
<dbReference type="InterPro" id="IPR014015">
    <property type="entry name" value="Helicase_SF3_DNA-vir"/>
</dbReference>
<evidence type="ECO:0000259" key="3">
    <source>
        <dbReference type="PROSITE" id="PS51206"/>
    </source>
</evidence>